<feature type="domain" description="ABC transporter" evidence="11">
    <location>
        <begin position="20"/>
        <end position="256"/>
    </location>
</feature>
<protein>
    <submittedName>
        <fullName evidence="12">ABC transporter ATP-binding protein</fullName>
    </submittedName>
</protein>
<keyword evidence="8" id="KW-0408">Iron</keyword>
<keyword evidence="5" id="KW-0410">Iron transport</keyword>
<evidence type="ECO:0000256" key="9">
    <source>
        <dbReference type="ARBA" id="ARBA00023065"/>
    </source>
</evidence>
<dbReference type="InterPro" id="IPR003593">
    <property type="entry name" value="AAA+_ATPase"/>
</dbReference>
<dbReference type="FunFam" id="3.40.50.300:FF:000134">
    <property type="entry name" value="Iron-enterobactin ABC transporter ATP-binding protein"/>
    <property type="match status" value="1"/>
</dbReference>
<reference evidence="12" key="1">
    <citation type="submission" date="2021-03" db="EMBL/GenBank/DDBJ databases">
        <title>Roseibium sp. CAU 1637 isolated from Incheon.</title>
        <authorList>
            <person name="Kim W."/>
        </authorList>
    </citation>
    <scope>NUCLEOTIDE SEQUENCE</scope>
    <source>
        <strain evidence="12">CAU 1637</strain>
    </source>
</reference>
<organism evidence="12 13">
    <name type="scientific">Roseibium limicola</name>
    <dbReference type="NCBI Taxonomy" id="2816037"/>
    <lineage>
        <taxon>Bacteria</taxon>
        <taxon>Pseudomonadati</taxon>
        <taxon>Pseudomonadota</taxon>
        <taxon>Alphaproteobacteria</taxon>
        <taxon>Hyphomicrobiales</taxon>
        <taxon>Stappiaceae</taxon>
        <taxon>Roseibium</taxon>
    </lineage>
</organism>
<dbReference type="Gene3D" id="3.40.50.300">
    <property type="entry name" value="P-loop containing nucleotide triphosphate hydrolases"/>
    <property type="match status" value="1"/>
</dbReference>
<dbReference type="InterPro" id="IPR003439">
    <property type="entry name" value="ABC_transporter-like_ATP-bd"/>
</dbReference>
<dbReference type="GO" id="GO:0016887">
    <property type="term" value="F:ATP hydrolysis activity"/>
    <property type="evidence" value="ECO:0007669"/>
    <property type="project" value="InterPro"/>
</dbReference>
<dbReference type="InterPro" id="IPR027417">
    <property type="entry name" value="P-loop_NTPase"/>
</dbReference>
<evidence type="ECO:0000256" key="5">
    <source>
        <dbReference type="ARBA" id="ARBA00022496"/>
    </source>
</evidence>
<dbReference type="PANTHER" id="PTHR42771:SF2">
    <property type="entry name" value="IRON(3+)-HYDROXAMATE IMPORT ATP-BINDING PROTEIN FHUC"/>
    <property type="match status" value="1"/>
</dbReference>
<evidence type="ECO:0000313" key="12">
    <source>
        <dbReference type="EMBL" id="MBO0343917.1"/>
    </source>
</evidence>
<evidence type="ECO:0000256" key="4">
    <source>
        <dbReference type="ARBA" id="ARBA00022475"/>
    </source>
</evidence>
<dbReference type="AlphaFoldDB" id="A0A939EK59"/>
<dbReference type="PANTHER" id="PTHR42771">
    <property type="entry name" value="IRON(3+)-HYDROXAMATE IMPORT ATP-BINDING PROTEIN FHUC"/>
    <property type="match status" value="1"/>
</dbReference>
<keyword evidence="3" id="KW-0813">Transport</keyword>
<evidence type="ECO:0000256" key="3">
    <source>
        <dbReference type="ARBA" id="ARBA00022448"/>
    </source>
</evidence>
<evidence type="ECO:0000256" key="1">
    <source>
        <dbReference type="ARBA" id="ARBA00004202"/>
    </source>
</evidence>
<comment type="subcellular location">
    <subcellularLocation>
        <location evidence="1">Cell membrane</location>
        <topology evidence="1">Peripheral membrane protein</topology>
    </subcellularLocation>
</comment>
<keyword evidence="4" id="KW-1003">Cell membrane</keyword>
<dbReference type="GO" id="GO:0006826">
    <property type="term" value="P:iron ion transport"/>
    <property type="evidence" value="ECO:0007669"/>
    <property type="project" value="UniProtKB-KW"/>
</dbReference>
<gene>
    <name evidence="12" type="ORF">J0X15_01690</name>
</gene>
<evidence type="ECO:0000256" key="7">
    <source>
        <dbReference type="ARBA" id="ARBA00022840"/>
    </source>
</evidence>
<comment type="similarity">
    <text evidence="2">Belongs to the ABC transporter superfamily.</text>
</comment>
<dbReference type="Proteomes" id="UP000664779">
    <property type="component" value="Unassembled WGS sequence"/>
</dbReference>
<dbReference type="SUPFAM" id="SSF52540">
    <property type="entry name" value="P-loop containing nucleoside triphosphate hydrolases"/>
    <property type="match status" value="1"/>
</dbReference>
<dbReference type="CDD" id="cd03214">
    <property type="entry name" value="ABC_Iron-Siderophores_B12_Hemin"/>
    <property type="match status" value="1"/>
</dbReference>
<dbReference type="GO" id="GO:0005886">
    <property type="term" value="C:plasma membrane"/>
    <property type="evidence" value="ECO:0007669"/>
    <property type="project" value="UniProtKB-SubCell"/>
</dbReference>
<keyword evidence="13" id="KW-1185">Reference proteome</keyword>
<evidence type="ECO:0000256" key="8">
    <source>
        <dbReference type="ARBA" id="ARBA00023004"/>
    </source>
</evidence>
<dbReference type="RefSeq" id="WP_206937726.1">
    <property type="nucleotide sequence ID" value="NZ_JAFLNF010000001.1"/>
</dbReference>
<dbReference type="GO" id="GO:0005524">
    <property type="term" value="F:ATP binding"/>
    <property type="evidence" value="ECO:0007669"/>
    <property type="project" value="UniProtKB-KW"/>
</dbReference>
<evidence type="ECO:0000256" key="10">
    <source>
        <dbReference type="ARBA" id="ARBA00023136"/>
    </source>
</evidence>
<sequence>MSDPDANSGRKAVDRGTQGLRLAKVCVDYGAENILKQIDAIVPEGRLIALAGPNGSGKSTLLSAMARLLKPNSGQVCLDGKSIHRISSRELARNLGILPQNPLLPEAITALDLVSRGRFPHQGVLRQWTPGDDHAIEEAMRLTGTLEFADRQVDQLSGGQRQRCWIAMAIAQETRIMLLDEPTAFLDLRYQIEILDLLHDLSRNHGRTIVVVLHDLNCVMSYADTIFFLKNGALAADPVEPRNCTPELVSEIFDIDVLAAAHPQSDRPVFLPVSGRQAGGA</sequence>
<dbReference type="SMART" id="SM00382">
    <property type="entry name" value="AAA"/>
    <property type="match status" value="1"/>
</dbReference>
<evidence type="ECO:0000259" key="11">
    <source>
        <dbReference type="PROSITE" id="PS50893"/>
    </source>
</evidence>
<dbReference type="PROSITE" id="PS50893">
    <property type="entry name" value="ABC_TRANSPORTER_2"/>
    <property type="match status" value="1"/>
</dbReference>
<keyword evidence="7 12" id="KW-0067">ATP-binding</keyword>
<keyword evidence="10" id="KW-0472">Membrane</keyword>
<comment type="caution">
    <text evidence="12">The sequence shown here is derived from an EMBL/GenBank/DDBJ whole genome shotgun (WGS) entry which is preliminary data.</text>
</comment>
<dbReference type="EMBL" id="JAFLNF010000001">
    <property type="protein sequence ID" value="MBO0343917.1"/>
    <property type="molecule type" value="Genomic_DNA"/>
</dbReference>
<proteinExistence type="inferred from homology"/>
<dbReference type="InterPro" id="IPR051535">
    <property type="entry name" value="Siderophore_ABC-ATPase"/>
</dbReference>
<keyword evidence="9" id="KW-0406">Ion transport</keyword>
<accession>A0A939EK59</accession>
<evidence type="ECO:0000256" key="2">
    <source>
        <dbReference type="ARBA" id="ARBA00005417"/>
    </source>
</evidence>
<dbReference type="Pfam" id="PF00005">
    <property type="entry name" value="ABC_tran"/>
    <property type="match status" value="1"/>
</dbReference>
<keyword evidence="6" id="KW-0547">Nucleotide-binding</keyword>
<evidence type="ECO:0000313" key="13">
    <source>
        <dbReference type="Proteomes" id="UP000664779"/>
    </source>
</evidence>
<name>A0A939EK59_9HYPH</name>
<evidence type="ECO:0000256" key="6">
    <source>
        <dbReference type="ARBA" id="ARBA00022741"/>
    </source>
</evidence>